<keyword evidence="1" id="KW-1134">Transmembrane beta strand</keyword>
<dbReference type="InterPro" id="IPR011935">
    <property type="entry name" value="CHP02231"/>
</dbReference>
<keyword evidence="8" id="KW-1185">Reference proteome</keyword>
<dbReference type="Pfam" id="PF13600">
    <property type="entry name" value="DUF4140"/>
    <property type="match status" value="1"/>
</dbReference>
<comment type="subcellular location">
    <subcellularLocation>
        <location evidence="1">Cell outer membrane</location>
        <topology evidence="1">Multi-pass membrane protein</topology>
    </subcellularLocation>
</comment>
<dbReference type="InterPro" id="IPR023997">
    <property type="entry name" value="TonB-dep_OMP_SusC/RagA_CS"/>
</dbReference>
<organism evidence="7 8">
    <name type="scientific">Flavobacterium sangjuense</name>
    <dbReference type="NCBI Taxonomy" id="2518177"/>
    <lineage>
        <taxon>Bacteria</taxon>
        <taxon>Pseudomonadati</taxon>
        <taxon>Bacteroidota</taxon>
        <taxon>Flavobacteriia</taxon>
        <taxon>Flavobacteriales</taxon>
        <taxon>Flavobacteriaceae</taxon>
        <taxon>Flavobacterium</taxon>
    </lineage>
</organism>
<protein>
    <recommendedName>
        <fullName evidence="9">TonB-dependent receptor SusC</fullName>
    </recommendedName>
</protein>
<name>A0A4P7PTS2_9FLAO</name>
<keyword evidence="1" id="KW-0998">Cell outer membrane</keyword>
<dbReference type="InterPro" id="IPR037066">
    <property type="entry name" value="Plug_dom_sf"/>
</dbReference>
<dbReference type="Proteomes" id="UP000296862">
    <property type="component" value="Chromosome"/>
</dbReference>
<evidence type="ECO:0000256" key="3">
    <source>
        <dbReference type="SAM" id="SignalP"/>
    </source>
</evidence>
<dbReference type="PROSITE" id="PS52016">
    <property type="entry name" value="TONB_DEPENDENT_REC_3"/>
    <property type="match status" value="1"/>
</dbReference>
<evidence type="ECO:0008006" key="9">
    <source>
        <dbReference type="Google" id="ProtNLM"/>
    </source>
</evidence>
<dbReference type="KEGG" id="fsn:GS03_00779"/>
<keyword evidence="2" id="KW-0175">Coiled coil</keyword>
<feature type="coiled-coil region" evidence="2">
    <location>
        <begin position="153"/>
        <end position="187"/>
    </location>
</feature>
<dbReference type="PANTHER" id="PTHR31005:SF8">
    <property type="entry name" value="DUF4139 DOMAIN-CONTAINING PROTEIN"/>
    <property type="match status" value="1"/>
</dbReference>
<feature type="domain" description="DUF4140" evidence="6">
    <location>
        <begin position="30"/>
        <end position="131"/>
    </location>
</feature>
<dbReference type="NCBIfam" id="TIGR02231">
    <property type="entry name" value="mucoidy inhibitor MuiA family protein"/>
    <property type="match status" value="2"/>
</dbReference>
<dbReference type="GO" id="GO:0009279">
    <property type="term" value="C:cell outer membrane"/>
    <property type="evidence" value="ECO:0007669"/>
    <property type="project" value="UniProtKB-SubCell"/>
</dbReference>
<dbReference type="InterPro" id="IPR039426">
    <property type="entry name" value="TonB-dep_rcpt-like"/>
</dbReference>
<dbReference type="InterPro" id="IPR037291">
    <property type="entry name" value="DUF4139"/>
</dbReference>
<feature type="signal peptide" evidence="3">
    <location>
        <begin position="1"/>
        <end position="17"/>
    </location>
</feature>
<dbReference type="AlphaFoldDB" id="A0A4P7PTS2"/>
<evidence type="ECO:0000256" key="1">
    <source>
        <dbReference type="PROSITE-ProRule" id="PRU01360"/>
    </source>
</evidence>
<dbReference type="PANTHER" id="PTHR31005">
    <property type="entry name" value="DUF4139 DOMAIN-CONTAINING PROTEIN"/>
    <property type="match status" value="1"/>
</dbReference>
<dbReference type="Pfam" id="PF13598">
    <property type="entry name" value="DUF4139"/>
    <property type="match status" value="1"/>
</dbReference>
<keyword evidence="1" id="KW-0812">Transmembrane</keyword>
<dbReference type="SUPFAM" id="SSF56935">
    <property type="entry name" value="Porins"/>
    <property type="match status" value="1"/>
</dbReference>
<evidence type="ECO:0000313" key="7">
    <source>
        <dbReference type="EMBL" id="QBZ97293.1"/>
    </source>
</evidence>
<feature type="domain" description="TonB-dependent receptor plug" evidence="4">
    <location>
        <begin position="301"/>
        <end position="389"/>
    </location>
</feature>
<comment type="similarity">
    <text evidence="1">Belongs to the TonB-dependent receptor family.</text>
</comment>
<dbReference type="Gene3D" id="2.170.130.10">
    <property type="entry name" value="TonB-dependent receptor, plug domain"/>
    <property type="match status" value="1"/>
</dbReference>
<proteinExistence type="inferred from homology"/>
<accession>A0A4P7PTS2</accession>
<evidence type="ECO:0000259" key="6">
    <source>
        <dbReference type="Pfam" id="PF13600"/>
    </source>
</evidence>
<keyword evidence="3" id="KW-0732">Signal</keyword>
<dbReference type="InterPro" id="IPR012910">
    <property type="entry name" value="Plug_dom"/>
</dbReference>
<feature type="chain" id="PRO_5021031300" description="TonB-dependent receptor SusC" evidence="3">
    <location>
        <begin position="18"/>
        <end position="609"/>
    </location>
</feature>
<gene>
    <name evidence="7" type="ORF">GS03_00779</name>
</gene>
<dbReference type="OrthoDB" id="634585at2"/>
<dbReference type="Pfam" id="PF07715">
    <property type="entry name" value="Plug"/>
    <property type="match status" value="1"/>
</dbReference>
<dbReference type="NCBIfam" id="TIGR04057">
    <property type="entry name" value="SusC_RagA_signa"/>
    <property type="match status" value="1"/>
</dbReference>
<evidence type="ECO:0000259" key="5">
    <source>
        <dbReference type="Pfam" id="PF13598"/>
    </source>
</evidence>
<dbReference type="RefSeq" id="WP_136151261.1">
    <property type="nucleotide sequence ID" value="NZ_CP038810.1"/>
</dbReference>
<reference evidence="7 8" key="1">
    <citation type="submission" date="2019-04" db="EMBL/GenBank/DDBJ databases">
        <title>Flavobacterium sp. GS03.</title>
        <authorList>
            <person name="Kim H."/>
        </authorList>
    </citation>
    <scope>NUCLEOTIDE SEQUENCE [LARGE SCALE GENOMIC DNA]</scope>
    <source>
        <strain evidence="7 8">GS03</strain>
    </source>
</reference>
<dbReference type="InterPro" id="IPR025554">
    <property type="entry name" value="DUF4140"/>
</dbReference>
<evidence type="ECO:0000256" key="2">
    <source>
        <dbReference type="SAM" id="Coils"/>
    </source>
</evidence>
<evidence type="ECO:0000313" key="8">
    <source>
        <dbReference type="Proteomes" id="UP000296862"/>
    </source>
</evidence>
<sequence>MKQLTFLLFLISAISFAQKPIFTTAKVKAATVYFNAAELSQTATVNLPSGTSEIVIKNVADYLNESTVQIGAPNSVTVLSVQFTQNYISEYEIDETNPAIKKVRDSISIVQKEIKKVQIETYSNQQAIALLDANQTVGGANTGLNVTELMKLVDFYKTKRSELDNAVVALQEKEAKLNKKFISLNEKLEINTKKEEKSSKGKLIIQVMNEIAGVVNLDINYITNNASWAPFYDLRAENITSPINMMYKAQVTQNTGIDWKKVNLTLSSGNPNQNNQAPLLSSWFLRYGNPNYGYSYRNGDKNSVLNSLQGQMAGVNVAKGSGAPGSDETIRIRGFGSVNGNSNPLYIVDGVPTDAETFGQIPPQTIKKMNVLKDASATAIYGSRGSNGVILVTTKQGMDDYTEINENQLNVSFDIDIPYDVLSNGKPHSVALKEIKLPATYKYYAAPRVEKEAFLLAEINDYSKYNLLPGEANIIFEGLYVGKTMINPNQTSDTLNLSMGRDKKISIKREKVVDKSGTRFLSSKKEQTFTYDITVRNNKKEAADIMLKDQYPLSTDKEIEIELLENSNAKENKETGILTWDLKLNPNETKKIRISYKVKYPKDKIIDNL</sequence>
<feature type="domain" description="DUF4139" evidence="5">
    <location>
        <begin position="217"/>
        <end position="602"/>
    </location>
</feature>
<evidence type="ECO:0000259" key="4">
    <source>
        <dbReference type="Pfam" id="PF07715"/>
    </source>
</evidence>
<keyword evidence="1" id="KW-0472">Membrane</keyword>
<dbReference type="EMBL" id="CP038810">
    <property type="protein sequence ID" value="QBZ97293.1"/>
    <property type="molecule type" value="Genomic_DNA"/>
</dbReference>
<keyword evidence="1" id="KW-0813">Transport</keyword>